<organism evidence="2 3">
    <name type="scientific">Kribbella karoonensis</name>
    <dbReference type="NCBI Taxonomy" id="324851"/>
    <lineage>
        <taxon>Bacteria</taxon>
        <taxon>Bacillati</taxon>
        <taxon>Actinomycetota</taxon>
        <taxon>Actinomycetes</taxon>
        <taxon>Propionibacteriales</taxon>
        <taxon>Kribbellaceae</taxon>
        <taxon>Kribbella</taxon>
    </lineage>
</organism>
<comment type="caution">
    <text evidence="2">The sequence shown here is derived from an EMBL/GenBank/DDBJ whole genome shotgun (WGS) entry which is preliminary data.</text>
</comment>
<accession>A0ABN2ENH2</accession>
<evidence type="ECO:0000313" key="2">
    <source>
        <dbReference type="EMBL" id="GAA1612772.1"/>
    </source>
</evidence>
<sequence>MTRVDLSAVYEVGEGLYGTGLQYGPALARALEAISVEAVRAACGDNKDGKEIFDGYTTRMASLADAGAALQESMTNLAIGLSGAAGLLEQTDGENAERVKAADLGLQLDGSPLPETPGVPPTGDPA</sequence>
<name>A0ABN2ENH2_9ACTN</name>
<proteinExistence type="predicted"/>
<evidence type="ECO:0000256" key="1">
    <source>
        <dbReference type="SAM" id="MobiDB-lite"/>
    </source>
</evidence>
<reference evidence="3" key="1">
    <citation type="journal article" date="2019" name="Int. J. Syst. Evol. Microbiol.">
        <title>The Global Catalogue of Microorganisms (GCM) 10K type strain sequencing project: providing services to taxonomists for standard genome sequencing and annotation.</title>
        <authorList>
            <consortium name="The Broad Institute Genomics Platform"/>
            <consortium name="The Broad Institute Genome Sequencing Center for Infectious Disease"/>
            <person name="Wu L."/>
            <person name="Ma J."/>
        </authorList>
    </citation>
    <scope>NUCLEOTIDE SEQUENCE [LARGE SCALE GENOMIC DNA]</scope>
    <source>
        <strain evidence="3">JCM 14304</strain>
    </source>
</reference>
<gene>
    <name evidence="2" type="ORF">GCM10009742_74940</name>
</gene>
<feature type="compositionally biased region" description="Pro residues" evidence="1">
    <location>
        <begin position="114"/>
        <end position="126"/>
    </location>
</feature>
<evidence type="ECO:0008006" key="4">
    <source>
        <dbReference type="Google" id="ProtNLM"/>
    </source>
</evidence>
<dbReference type="EMBL" id="BAAAND010000012">
    <property type="protein sequence ID" value="GAA1612772.1"/>
    <property type="molecule type" value="Genomic_DNA"/>
</dbReference>
<dbReference type="RefSeq" id="WP_344200567.1">
    <property type="nucleotide sequence ID" value="NZ_BAAAND010000012.1"/>
</dbReference>
<protein>
    <recommendedName>
        <fullName evidence="4">Excreted virulence factor EspC (Type VII ESX diderm)</fullName>
    </recommendedName>
</protein>
<keyword evidence="3" id="KW-1185">Reference proteome</keyword>
<evidence type="ECO:0000313" key="3">
    <source>
        <dbReference type="Proteomes" id="UP001500190"/>
    </source>
</evidence>
<dbReference type="Proteomes" id="UP001500190">
    <property type="component" value="Unassembled WGS sequence"/>
</dbReference>
<feature type="region of interest" description="Disordered" evidence="1">
    <location>
        <begin position="105"/>
        <end position="126"/>
    </location>
</feature>